<reference evidence="7 8" key="1">
    <citation type="journal article" date="2015" name="Stand. Genomic Sci.">
        <title>Genomic Encyclopedia of Bacterial and Archaeal Type Strains, Phase III: the genomes of soil and plant-associated and newly described type strains.</title>
        <authorList>
            <person name="Whitman W.B."/>
            <person name="Woyke T."/>
            <person name="Klenk H.P."/>
            <person name="Zhou Y."/>
            <person name="Lilburn T.G."/>
            <person name="Beck B.J."/>
            <person name="De Vos P."/>
            <person name="Vandamme P."/>
            <person name="Eisen J.A."/>
            <person name="Garrity G."/>
            <person name="Hugenholtz P."/>
            <person name="Kyrpides N.C."/>
        </authorList>
    </citation>
    <scope>NUCLEOTIDE SEQUENCE [LARGE SCALE GENOMIC DNA]</scope>
    <source>
        <strain evidence="7 8">CGMCC 1.6858</strain>
    </source>
</reference>
<evidence type="ECO:0000256" key="3">
    <source>
        <dbReference type="ARBA" id="ARBA00022801"/>
    </source>
</evidence>
<dbReference type="GO" id="GO:0008234">
    <property type="term" value="F:cysteine-type peptidase activity"/>
    <property type="evidence" value="ECO:0007669"/>
    <property type="project" value="UniProtKB-KW"/>
</dbReference>
<dbReference type="Proteomes" id="UP000316905">
    <property type="component" value="Unassembled WGS sequence"/>
</dbReference>
<comment type="caution">
    <text evidence="7">The sequence shown here is derived from an EMBL/GenBank/DDBJ whole genome shotgun (WGS) entry which is preliminary data.</text>
</comment>
<evidence type="ECO:0000256" key="2">
    <source>
        <dbReference type="ARBA" id="ARBA00022670"/>
    </source>
</evidence>
<feature type="domain" description="NlpC/P60" evidence="6">
    <location>
        <begin position="94"/>
        <end position="220"/>
    </location>
</feature>
<protein>
    <submittedName>
        <fullName evidence="7">Cell wall-associated NlpC family hydrolase</fullName>
    </submittedName>
</protein>
<keyword evidence="3 7" id="KW-0378">Hydrolase</keyword>
<proteinExistence type="inferred from homology"/>
<name>A0A562QAJ4_9PSED</name>
<gene>
    <name evidence="7" type="ORF">IQ22_02375</name>
</gene>
<dbReference type="PROSITE" id="PS51935">
    <property type="entry name" value="NLPC_P60"/>
    <property type="match status" value="1"/>
</dbReference>
<dbReference type="PANTHER" id="PTHR47053:SF1">
    <property type="entry name" value="MUREIN DD-ENDOPEPTIDASE MEPH-RELATED"/>
    <property type="match status" value="1"/>
</dbReference>
<dbReference type="InterPro" id="IPR051202">
    <property type="entry name" value="Peptidase_C40"/>
</dbReference>
<dbReference type="PANTHER" id="PTHR47053">
    <property type="entry name" value="MUREIN DD-ENDOPEPTIDASE MEPH-RELATED"/>
    <property type="match status" value="1"/>
</dbReference>
<evidence type="ECO:0000256" key="5">
    <source>
        <dbReference type="SAM" id="MobiDB-lite"/>
    </source>
</evidence>
<evidence type="ECO:0000256" key="1">
    <source>
        <dbReference type="ARBA" id="ARBA00007074"/>
    </source>
</evidence>
<evidence type="ECO:0000259" key="6">
    <source>
        <dbReference type="PROSITE" id="PS51935"/>
    </source>
</evidence>
<dbReference type="AlphaFoldDB" id="A0A562QAJ4"/>
<evidence type="ECO:0000313" key="8">
    <source>
        <dbReference type="Proteomes" id="UP000316905"/>
    </source>
</evidence>
<evidence type="ECO:0000313" key="7">
    <source>
        <dbReference type="EMBL" id="TWI53768.1"/>
    </source>
</evidence>
<dbReference type="GO" id="GO:0006508">
    <property type="term" value="P:proteolysis"/>
    <property type="evidence" value="ECO:0007669"/>
    <property type="project" value="UniProtKB-KW"/>
</dbReference>
<keyword evidence="2" id="KW-0645">Protease</keyword>
<dbReference type="EMBL" id="VLKY01000007">
    <property type="protein sequence ID" value="TWI53768.1"/>
    <property type="molecule type" value="Genomic_DNA"/>
</dbReference>
<feature type="region of interest" description="Disordered" evidence="5">
    <location>
        <begin position="56"/>
        <end position="77"/>
    </location>
</feature>
<accession>A0A562QAJ4</accession>
<dbReference type="Gene3D" id="3.90.1720.10">
    <property type="entry name" value="endopeptidase domain like (from Nostoc punctiforme)"/>
    <property type="match status" value="1"/>
</dbReference>
<comment type="similarity">
    <text evidence="1">Belongs to the peptidase C40 family.</text>
</comment>
<dbReference type="SUPFAM" id="SSF54001">
    <property type="entry name" value="Cysteine proteinases"/>
    <property type="match status" value="1"/>
</dbReference>
<evidence type="ECO:0000256" key="4">
    <source>
        <dbReference type="ARBA" id="ARBA00022807"/>
    </source>
</evidence>
<dbReference type="InterPro" id="IPR000064">
    <property type="entry name" value="NLP_P60_dom"/>
</dbReference>
<dbReference type="Pfam" id="PF00877">
    <property type="entry name" value="NLPC_P60"/>
    <property type="match status" value="1"/>
</dbReference>
<keyword evidence="8" id="KW-1185">Reference proteome</keyword>
<dbReference type="InterPro" id="IPR038765">
    <property type="entry name" value="Papain-like_cys_pep_sf"/>
</dbReference>
<sequence>MSQLLEFDTVVPMLRTRLAPLVPLSFIFVLAACANAPHSFDQAGLSESVIKDASVQSASSQQESVQRDSRSSQGGNTHKVLDWEQEVGSTPPMPVLADSIISRAEELLGTPYRSGGSTLKGFDCSGFVSYLFREEAGIQLPRSTRQMINLDVPVVSKADLEPGDILLFNHNGRGRVSHAGIYMGDGKFIHSSSRRSGGVRVDNLDDRYWKVSFLEGKRILH</sequence>
<keyword evidence="4" id="KW-0788">Thiol protease</keyword>
<organism evidence="7 8">
    <name type="scientific">Pseudomonas duriflava</name>
    <dbReference type="NCBI Taxonomy" id="459528"/>
    <lineage>
        <taxon>Bacteria</taxon>
        <taxon>Pseudomonadati</taxon>
        <taxon>Pseudomonadota</taxon>
        <taxon>Gammaproteobacteria</taxon>
        <taxon>Pseudomonadales</taxon>
        <taxon>Pseudomonadaceae</taxon>
        <taxon>Pseudomonas</taxon>
    </lineage>
</organism>